<dbReference type="InterPro" id="IPR009057">
    <property type="entry name" value="Homeodomain-like_sf"/>
</dbReference>
<gene>
    <name evidence="6" type="ORF">CH357_01270</name>
</gene>
<name>A0A2M9XIP7_9LEPT</name>
<keyword evidence="7" id="KW-1185">Reference proteome</keyword>
<dbReference type="RefSeq" id="WP_100705284.1">
    <property type="nucleotide sequence ID" value="NZ_NPDL01000004.1"/>
</dbReference>
<dbReference type="PROSITE" id="PS50977">
    <property type="entry name" value="HTH_TETR_2"/>
    <property type="match status" value="1"/>
</dbReference>
<dbReference type="Proteomes" id="UP000232196">
    <property type="component" value="Unassembled WGS sequence"/>
</dbReference>
<dbReference type="Pfam" id="PF00440">
    <property type="entry name" value="TetR_N"/>
    <property type="match status" value="1"/>
</dbReference>
<keyword evidence="2 4" id="KW-0238">DNA-binding</keyword>
<keyword evidence="1" id="KW-0805">Transcription regulation</keyword>
<keyword evidence="3" id="KW-0804">Transcription</keyword>
<accession>A0A2M9XIP7</accession>
<dbReference type="OrthoDB" id="9812484at2"/>
<reference evidence="6 7" key="1">
    <citation type="submission" date="2017-07" db="EMBL/GenBank/DDBJ databases">
        <title>Leptospira spp. isolated from tropical soils.</title>
        <authorList>
            <person name="Thibeaux R."/>
            <person name="Iraola G."/>
            <person name="Ferres I."/>
            <person name="Bierque E."/>
            <person name="Girault D."/>
            <person name="Soupe-Gilbert M.-E."/>
            <person name="Picardeau M."/>
            <person name="Goarant C."/>
        </authorList>
    </citation>
    <scope>NUCLEOTIDE SEQUENCE [LARGE SCALE GENOMIC DNA]</scope>
    <source>
        <strain evidence="6 7">MCA1-C-A1</strain>
    </source>
</reference>
<dbReference type="InterPro" id="IPR036271">
    <property type="entry name" value="Tet_transcr_reg_TetR-rel_C_sf"/>
</dbReference>
<dbReference type="EMBL" id="NPDN01000001">
    <property type="protein sequence ID" value="PJZ27553.1"/>
    <property type="molecule type" value="Genomic_DNA"/>
</dbReference>
<dbReference type="PANTHER" id="PTHR47506:SF3">
    <property type="entry name" value="HTH-TYPE TRANSCRIPTIONAL REGULATOR LMRA"/>
    <property type="match status" value="1"/>
</dbReference>
<protein>
    <submittedName>
        <fullName evidence="6">TetR family transcriptional regulator</fullName>
    </submittedName>
</protein>
<evidence type="ECO:0000256" key="4">
    <source>
        <dbReference type="PROSITE-ProRule" id="PRU00335"/>
    </source>
</evidence>
<evidence type="ECO:0000256" key="2">
    <source>
        <dbReference type="ARBA" id="ARBA00023125"/>
    </source>
</evidence>
<dbReference type="SUPFAM" id="SSF48498">
    <property type="entry name" value="Tetracyclin repressor-like, C-terminal domain"/>
    <property type="match status" value="1"/>
</dbReference>
<dbReference type="PRINTS" id="PR00455">
    <property type="entry name" value="HTHTETR"/>
</dbReference>
<dbReference type="Gene3D" id="1.10.357.10">
    <property type="entry name" value="Tetracycline Repressor, domain 2"/>
    <property type="match status" value="1"/>
</dbReference>
<feature type="domain" description="HTH tetR-type" evidence="5">
    <location>
        <begin position="12"/>
        <end position="72"/>
    </location>
</feature>
<dbReference type="InterPro" id="IPR001647">
    <property type="entry name" value="HTH_TetR"/>
</dbReference>
<organism evidence="6 7">
    <name type="scientific">Leptospira hartskeerlii</name>
    <dbReference type="NCBI Taxonomy" id="2023177"/>
    <lineage>
        <taxon>Bacteria</taxon>
        <taxon>Pseudomonadati</taxon>
        <taxon>Spirochaetota</taxon>
        <taxon>Spirochaetia</taxon>
        <taxon>Leptospirales</taxon>
        <taxon>Leptospiraceae</taxon>
        <taxon>Leptospira</taxon>
    </lineage>
</organism>
<evidence type="ECO:0000313" key="6">
    <source>
        <dbReference type="EMBL" id="PJZ27553.1"/>
    </source>
</evidence>
<dbReference type="SUPFAM" id="SSF46689">
    <property type="entry name" value="Homeodomain-like"/>
    <property type="match status" value="1"/>
</dbReference>
<dbReference type="GO" id="GO:0003677">
    <property type="term" value="F:DNA binding"/>
    <property type="evidence" value="ECO:0007669"/>
    <property type="project" value="UniProtKB-UniRule"/>
</dbReference>
<dbReference type="PANTHER" id="PTHR47506">
    <property type="entry name" value="TRANSCRIPTIONAL REGULATORY PROTEIN"/>
    <property type="match status" value="1"/>
</dbReference>
<evidence type="ECO:0000256" key="1">
    <source>
        <dbReference type="ARBA" id="ARBA00023015"/>
    </source>
</evidence>
<dbReference type="AlphaFoldDB" id="A0A2M9XIP7"/>
<comment type="caution">
    <text evidence="6">The sequence shown here is derived from an EMBL/GenBank/DDBJ whole genome shotgun (WGS) entry which is preliminary data.</text>
</comment>
<evidence type="ECO:0000259" key="5">
    <source>
        <dbReference type="PROSITE" id="PS50977"/>
    </source>
</evidence>
<sequence>MRIQKDLIRSEDPAKERILKAAFKLFYSKGYPNTGINEILEEAGAFKKSLYIHFPSKKDLGKAYLLEQEEAILGFVKRIAKREKNYSDFIKSWMKMLRRGLKNTYIYGCPYANLSNQTHDEPEISNFVKVALNRWVQDFEFCLKEITWSSKKAKTESELKEISESILFYYQGALQLYGMSGDSKHIHRLEKALLSLDK</sequence>
<evidence type="ECO:0000313" key="7">
    <source>
        <dbReference type="Proteomes" id="UP000232196"/>
    </source>
</evidence>
<evidence type="ECO:0000256" key="3">
    <source>
        <dbReference type="ARBA" id="ARBA00023163"/>
    </source>
</evidence>
<proteinExistence type="predicted"/>
<feature type="DNA-binding region" description="H-T-H motif" evidence="4">
    <location>
        <begin position="35"/>
        <end position="54"/>
    </location>
</feature>